<dbReference type="InterPro" id="IPR018799">
    <property type="entry name" value="TRAF3IP1"/>
</dbReference>
<dbReference type="PANTHER" id="PTHR31363">
    <property type="entry name" value="TRAF3-INTERACTING PROTEIN 1"/>
    <property type="match status" value="1"/>
</dbReference>
<feature type="compositionally biased region" description="Basic and acidic residues" evidence="11">
    <location>
        <begin position="307"/>
        <end position="324"/>
    </location>
</feature>
<proteinExistence type="inferred from homology"/>
<evidence type="ECO:0000256" key="6">
    <source>
        <dbReference type="ARBA" id="ARBA00023212"/>
    </source>
</evidence>
<dbReference type="GO" id="GO:0048513">
    <property type="term" value="P:animal organ development"/>
    <property type="evidence" value="ECO:0007669"/>
    <property type="project" value="UniProtKB-ARBA"/>
</dbReference>
<feature type="domain" description="TRAF3-interacting protein 1 N-terminal" evidence="12">
    <location>
        <begin position="14"/>
        <end position="122"/>
    </location>
</feature>
<dbReference type="Gene3D" id="1.10.418.50">
    <property type="entry name" value="Microtubule-binding protein MIP-T3"/>
    <property type="match status" value="1"/>
</dbReference>
<evidence type="ECO:0000256" key="5">
    <source>
        <dbReference type="ARBA" id="ARBA00023054"/>
    </source>
</evidence>
<keyword evidence="7" id="KW-0966">Cell projection</keyword>
<gene>
    <name evidence="14" type="ORF">NP493_525g06005</name>
</gene>
<keyword evidence="5 10" id="KW-0175">Coiled coil</keyword>
<evidence type="ECO:0000256" key="11">
    <source>
        <dbReference type="SAM" id="MobiDB-lite"/>
    </source>
</evidence>
<dbReference type="GO" id="GO:0030992">
    <property type="term" value="C:intraciliary transport particle B"/>
    <property type="evidence" value="ECO:0007669"/>
    <property type="project" value="TreeGrafter"/>
</dbReference>
<dbReference type="FunFam" id="1.10.418.50:FF:000001">
    <property type="entry name" value="TRAF3-interacting protein 1 isoform X1"/>
    <property type="match status" value="1"/>
</dbReference>
<dbReference type="Pfam" id="PF17749">
    <property type="entry name" value="MIP-T3_C"/>
    <property type="match status" value="1"/>
</dbReference>
<feature type="compositionally biased region" description="Basic and acidic residues" evidence="11">
    <location>
        <begin position="252"/>
        <end position="269"/>
    </location>
</feature>
<keyword evidence="3" id="KW-0963">Cytoplasm</keyword>
<keyword evidence="15" id="KW-1185">Reference proteome</keyword>
<comment type="caution">
    <text evidence="14">The sequence shown here is derived from an EMBL/GenBank/DDBJ whole genome shotgun (WGS) entry which is preliminary data.</text>
</comment>
<dbReference type="PANTHER" id="PTHR31363:SF0">
    <property type="entry name" value="TRAF3-INTERACTING PROTEIN 1"/>
    <property type="match status" value="1"/>
</dbReference>
<feature type="compositionally biased region" description="Basic and acidic residues" evidence="11">
    <location>
        <begin position="148"/>
        <end position="245"/>
    </location>
</feature>
<evidence type="ECO:0000256" key="3">
    <source>
        <dbReference type="ARBA" id="ARBA00022490"/>
    </source>
</evidence>
<evidence type="ECO:0000256" key="2">
    <source>
        <dbReference type="ARBA" id="ARBA00004430"/>
    </source>
</evidence>
<name>A0AAD9KWV5_RIDPI</name>
<dbReference type="GO" id="GO:0042073">
    <property type="term" value="P:intraciliary transport"/>
    <property type="evidence" value="ECO:0007669"/>
    <property type="project" value="TreeGrafter"/>
</dbReference>
<evidence type="ECO:0000313" key="14">
    <source>
        <dbReference type="EMBL" id="KAK2178911.1"/>
    </source>
</evidence>
<keyword evidence="6" id="KW-0206">Cytoskeleton</keyword>
<comment type="similarity">
    <text evidence="8">Belongs to the TRAF3IP1 family.</text>
</comment>
<dbReference type="EMBL" id="JAODUO010000525">
    <property type="protein sequence ID" value="KAK2178911.1"/>
    <property type="molecule type" value="Genomic_DNA"/>
</dbReference>
<reference evidence="14" key="1">
    <citation type="journal article" date="2023" name="Mol. Biol. Evol.">
        <title>Third-Generation Sequencing Reveals the Adaptive Role of the Epigenome in Three Deep-Sea Polychaetes.</title>
        <authorList>
            <person name="Perez M."/>
            <person name="Aroh O."/>
            <person name="Sun Y."/>
            <person name="Lan Y."/>
            <person name="Juniper S.K."/>
            <person name="Young C.R."/>
            <person name="Angers B."/>
            <person name="Qian P.Y."/>
        </authorList>
    </citation>
    <scope>NUCLEOTIDE SEQUENCE</scope>
    <source>
        <strain evidence="14">R07B-5</strain>
    </source>
</reference>
<evidence type="ECO:0000256" key="7">
    <source>
        <dbReference type="ARBA" id="ARBA00023273"/>
    </source>
</evidence>
<dbReference type="GO" id="GO:0008017">
    <property type="term" value="F:microtubule binding"/>
    <property type="evidence" value="ECO:0007669"/>
    <property type="project" value="InterPro"/>
</dbReference>
<dbReference type="GO" id="GO:0060271">
    <property type="term" value="P:cilium assembly"/>
    <property type="evidence" value="ECO:0007669"/>
    <property type="project" value="TreeGrafter"/>
</dbReference>
<dbReference type="GO" id="GO:0005930">
    <property type="term" value="C:axoneme"/>
    <property type="evidence" value="ECO:0007669"/>
    <property type="project" value="UniProtKB-SubCell"/>
</dbReference>
<evidence type="ECO:0000259" key="12">
    <source>
        <dbReference type="Pfam" id="PF10243"/>
    </source>
</evidence>
<dbReference type="GO" id="GO:0036064">
    <property type="term" value="C:ciliary basal body"/>
    <property type="evidence" value="ECO:0007669"/>
    <property type="project" value="TreeGrafter"/>
</dbReference>
<dbReference type="GO" id="GO:0070507">
    <property type="term" value="P:regulation of microtubule cytoskeleton organization"/>
    <property type="evidence" value="ECO:0007669"/>
    <property type="project" value="TreeGrafter"/>
</dbReference>
<dbReference type="AlphaFoldDB" id="A0AAD9KWV5"/>
<organism evidence="14 15">
    <name type="scientific">Ridgeia piscesae</name>
    <name type="common">Tubeworm</name>
    <dbReference type="NCBI Taxonomy" id="27915"/>
    <lineage>
        <taxon>Eukaryota</taxon>
        <taxon>Metazoa</taxon>
        <taxon>Spiralia</taxon>
        <taxon>Lophotrochozoa</taxon>
        <taxon>Annelida</taxon>
        <taxon>Polychaeta</taxon>
        <taxon>Sedentaria</taxon>
        <taxon>Canalipalpata</taxon>
        <taxon>Sabellida</taxon>
        <taxon>Siboglinidae</taxon>
        <taxon>Ridgeia</taxon>
    </lineage>
</organism>
<evidence type="ECO:0000256" key="1">
    <source>
        <dbReference type="ARBA" id="ARBA00004120"/>
    </source>
</evidence>
<protein>
    <recommendedName>
        <fullName evidence="9">TRAF3-interacting protein 1</fullName>
    </recommendedName>
</protein>
<dbReference type="Proteomes" id="UP001209878">
    <property type="component" value="Unassembled WGS sequence"/>
</dbReference>
<dbReference type="GO" id="GO:0048731">
    <property type="term" value="P:system development"/>
    <property type="evidence" value="ECO:0007669"/>
    <property type="project" value="UniProtKB-ARBA"/>
</dbReference>
<dbReference type="InterPro" id="IPR040468">
    <property type="entry name" value="TRAF3IP1_N"/>
</dbReference>
<feature type="domain" description="TRAF3-interacting protein 1 C-terminal" evidence="13">
    <location>
        <begin position="425"/>
        <end position="583"/>
    </location>
</feature>
<dbReference type="Pfam" id="PF10243">
    <property type="entry name" value="MIP-T3"/>
    <property type="match status" value="1"/>
</dbReference>
<evidence type="ECO:0000313" key="15">
    <source>
        <dbReference type="Proteomes" id="UP001209878"/>
    </source>
</evidence>
<feature type="coiled-coil region" evidence="10">
    <location>
        <begin position="474"/>
        <end position="529"/>
    </location>
</feature>
<dbReference type="InterPro" id="IPR042576">
    <property type="entry name" value="TRAF3IP1_N_sf"/>
</dbReference>
<dbReference type="InterPro" id="IPR041476">
    <property type="entry name" value="TRAF3IP1_C"/>
</dbReference>
<feature type="compositionally biased region" description="Basic and acidic residues" evidence="11">
    <location>
        <begin position="457"/>
        <end position="471"/>
    </location>
</feature>
<evidence type="ECO:0000256" key="8">
    <source>
        <dbReference type="ARBA" id="ARBA00043971"/>
    </source>
</evidence>
<keyword evidence="4" id="KW-0970">Cilium biogenesis/degradation</keyword>
<feature type="compositionally biased region" description="Basic and acidic residues" evidence="11">
    <location>
        <begin position="401"/>
        <end position="444"/>
    </location>
</feature>
<evidence type="ECO:0000256" key="10">
    <source>
        <dbReference type="SAM" id="Coils"/>
    </source>
</evidence>
<evidence type="ECO:0000256" key="4">
    <source>
        <dbReference type="ARBA" id="ARBA00022794"/>
    </source>
</evidence>
<evidence type="ECO:0000259" key="13">
    <source>
        <dbReference type="Pfam" id="PF17749"/>
    </source>
</evidence>
<accession>A0AAD9KWV5</accession>
<evidence type="ECO:0000256" key="9">
    <source>
        <dbReference type="ARBA" id="ARBA00070492"/>
    </source>
</evidence>
<feature type="region of interest" description="Disordered" evidence="11">
    <location>
        <begin position="138"/>
        <end position="471"/>
    </location>
</feature>
<comment type="subcellular location">
    <subcellularLocation>
        <location evidence="2">Cytoplasm</location>
        <location evidence="2">Cytoskeleton</location>
        <location evidence="2">Cilium axoneme</location>
    </subcellularLocation>
    <subcellularLocation>
        <location evidence="1">Cytoplasm</location>
        <location evidence="1">Cytoskeleton</location>
        <location evidence="1">Cilium basal body</location>
    </subcellularLocation>
</comment>
<sequence>MGEKANGRLDPKIMKKTQDTLGKIIKKPPLTEKLLSKPPFRFLHDIITTTIRQSGFMKGLFTEQEMVSENVKDKDSKIAFLKKAIDFVVLVNGTSLAVKPTKIVAGHEPDKTNEFLQALATAINKKVNNEEYVKKLLKGDDAPVPSGGKKEREREQSSDRKKRGKDGEDKRASEKDVRRHRGREERSADKGREHSRTRAQNGEREPEKEEKRSSRDKKGDHRKDRRETERHIRDEDKEKDRDGDRRKRRDSRQRGDEKEKEPRPSKDAGMEEPATMMNQEKEESAEELPAARIPRPSSAKGSRRRHGHEDELQRQQQIQREKELSMAGDGAGYTIQGDEDLPPQVVASRRLPRPSSARPGPPKPKKTEPLPVEASLISGSSNVPNLIIDKDHDSDDEDDGFISKEDDHDQPPPDLHEMASKVDEEDGEHGGLVKSMLEKKKELEGGSQQAGGKHGRKTEIERPQVNDMARRKERELVQREIDKLRGSIQTLTRSVNPLGKIMDFVQEDLDSMQKELDMWKRENKQNATELHREQNITDTSIEPLKAQLTGLDQAIADQLDLIAAVKSNILRNDERVEKMLSSITKS</sequence>